<feature type="compositionally biased region" description="Acidic residues" evidence="5">
    <location>
        <begin position="66"/>
        <end position="77"/>
    </location>
</feature>
<evidence type="ECO:0000256" key="1">
    <source>
        <dbReference type="ARBA" id="ARBA00004123"/>
    </source>
</evidence>
<dbReference type="Proteomes" id="UP000436088">
    <property type="component" value="Unassembled WGS sequence"/>
</dbReference>
<reference evidence="6" key="1">
    <citation type="submission" date="2019-09" db="EMBL/GenBank/DDBJ databases">
        <title>Draft genome information of white flower Hibiscus syriacus.</title>
        <authorList>
            <person name="Kim Y.-M."/>
        </authorList>
    </citation>
    <scope>NUCLEOTIDE SEQUENCE [LARGE SCALE GENOMIC DNA]</scope>
    <source>
        <strain evidence="6">YM2019G1</strain>
    </source>
</reference>
<dbReference type="InterPro" id="IPR007808">
    <property type="entry name" value="Elf1"/>
</dbReference>
<dbReference type="GO" id="GO:0003746">
    <property type="term" value="F:translation elongation factor activity"/>
    <property type="evidence" value="ECO:0007669"/>
    <property type="project" value="UniProtKB-KW"/>
</dbReference>
<evidence type="ECO:0000256" key="5">
    <source>
        <dbReference type="SAM" id="MobiDB-lite"/>
    </source>
</evidence>
<keyword evidence="4" id="KW-0539">Nucleus</keyword>
<dbReference type="EMBL" id="VEPZ02000867">
    <property type="protein sequence ID" value="KAE8714984.1"/>
    <property type="molecule type" value="Genomic_DNA"/>
</dbReference>
<evidence type="ECO:0000256" key="3">
    <source>
        <dbReference type="ARBA" id="ARBA00022833"/>
    </source>
</evidence>
<evidence type="ECO:0000313" key="6">
    <source>
        <dbReference type="EMBL" id="KAE8714984.1"/>
    </source>
</evidence>
<dbReference type="Gene3D" id="2.20.25.190">
    <property type="match status" value="1"/>
</dbReference>
<dbReference type="AlphaFoldDB" id="A0A6A3BDS0"/>
<proteinExistence type="inferred from homology"/>
<dbReference type="GO" id="GO:0006368">
    <property type="term" value="P:transcription elongation by RNA polymerase II"/>
    <property type="evidence" value="ECO:0007669"/>
    <property type="project" value="TreeGrafter"/>
</dbReference>
<dbReference type="GO" id="GO:0000993">
    <property type="term" value="F:RNA polymerase II complex binding"/>
    <property type="evidence" value="ECO:0007669"/>
    <property type="project" value="TreeGrafter"/>
</dbReference>
<comment type="similarity">
    <text evidence="2">Belongs to the ELOF1 family.</text>
</comment>
<comment type="caution">
    <text evidence="6">The sequence shown here is derived from an EMBL/GenBank/DDBJ whole genome shotgun (WGS) entry which is preliminary data.</text>
</comment>
<evidence type="ECO:0000256" key="4">
    <source>
        <dbReference type="ARBA" id="ARBA00023242"/>
    </source>
</evidence>
<feature type="compositionally biased region" description="Basic residues" evidence="5">
    <location>
        <begin position="8"/>
        <end position="23"/>
    </location>
</feature>
<evidence type="ECO:0000313" key="7">
    <source>
        <dbReference type="Proteomes" id="UP000436088"/>
    </source>
</evidence>
<keyword evidence="3" id="KW-0862">Zinc</keyword>
<dbReference type="PANTHER" id="PTHR20934">
    <property type="entry name" value="TRANSCRIPTION ELONGATION FACTOR 1 HOMOLOG"/>
    <property type="match status" value="1"/>
</dbReference>
<keyword evidence="7" id="KW-1185">Reference proteome</keyword>
<comment type="subcellular location">
    <subcellularLocation>
        <location evidence="1">Nucleus</location>
    </subcellularLocation>
</comment>
<accession>A0A6A3BDS0</accession>
<sequence>MLKELKQHGKRKSRAKPAPKKRMDKLDTVFSCPSVIMEQALSAASLTEPIEIYSEWIDECERVNNLEEEEEDVDQDEGYVPRKRVSTAEWDD</sequence>
<evidence type="ECO:0000256" key="2">
    <source>
        <dbReference type="ARBA" id="ARBA00009730"/>
    </source>
</evidence>
<feature type="region of interest" description="Disordered" evidence="5">
    <location>
        <begin position="1"/>
        <end position="23"/>
    </location>
</feature>
<dbReference type="SUPFAM" id="SSF57783">
    <property type="entry name" value="Zinc beta-ribbon"/>
    <property type="match status" value="1"/>
</dbReference>
<organism evidence="6 7">
    <name type="scientific">Hibiscus syriacus</name>
    <name type="common">Rose of Sharon</name>
    <dbReference type="NCBI Taxonomy" id="106335"/>
    <lineage>
        <taxon>Eukaryota</taxon>
        <taxon>Viridiplantae</taxon>
        <taxon>Streptophyta</taxon>
        <taxon>Embryophyta</taxon>
        <taxon>Tracheophyta</taxon>
        <taxon>Spermatophyta</taxon>
        <taxon>Magnoliopsida</taxon>
        <taxon>eudicotyledons</taxon>
        <taxon>Gunneridae</taxon>
        <taxon>Pentapetalae</taxon>
        <taxon>rosids</taxon>
        <taxon>malvids</taxon>
        <taxon>Malvales</taxon>
        <taxon>Malvaceae</taxon>
        <taxon>Malvoideae</taxon>
        <taxon>Hibiscus</taxon>
    </lineage>
</organism>
<gene>
    <name evidence="6" type="ORF">F3Y22_tig00110187pilonHSYRG00375</name>
</gene>
<name>A0A6A3BDS0_HIBSY</name>
<dbReference type="PANTHER" id="PTHR20934:SF0">
    <property type="entry name" value="TRANSCRIPTION ELONGATION FACTOR 1 HOMOLOG"/>
    <property type="match status" value="1"/>
</dbReference>
<feature type="region of interest" description="Disordered" evidence="5">
    <location>
        <begin position="66"/>
        <end position="92"/>
    </location>
</feature>
<dbReference type="InterPro" id="IPR038567">
    <property type="entry name" value="T_Elf1_sf"/>
</dbReference>
<dbReference type="GO" id="GO:0008023">
    <property type="term" value="C:transcription elongation factor complex"/>
    <property type="evidence" value="ECO:0007669"/>
    <property type="project" value="TreeGrafter"/>
</dbReference>
<protein>
    <submittedName>
        <fullName evidence="6">Transcription elongation factor 1-like protein</fullName>
    </submittedName>
</protein>